<accession>A0A064CNF1</accession>
<dbReference type="Proteomes" id="UP000022835">
    <property type="component" value="Unassembled WGS sequence"/>
</dbReference>
<sequence length="142" mass="14172">MNVKIARTLTTAAAAAAVTALGFAVSASADPALINGTYAVRGGDDGAMVTASSSCPAAVNGCTANLRSTLGWTSVATFTDGRWNFTVTKPNGVVCDDGSYAAVRIAYSVDAATMTGTVTADSNGDCPGGQITQAPFQLIKVG</sequence>
<dbReference type="OrthoDB" id="4735709at2"/>
<gene>
    <name evidence="2" type="ORF">Y900_015480</name>
</gene>
<name>A0A064CNF1_9MYCO</name>
<proteinExistence type="predicted"/>
<organism evidence="2 3">
    <name type="scientific">Mycolicibacterium aromaticivorans JS19b1 = JCM 16368</name>
    <dbReference type="NCBI Taxonomy" id="1440774"/>
    <lineage>
        <taxon>Bacteria</taxon>
        <taxon>Bacillati</taxon>
        <taxon>Actinomycetota</taxon>
        <taxon>Actinomycetes</taxon>
        <taxon>Mycobacteriales</taxon>
        <taxon>Mycobacteriaceae</taxon>
        <taxon>Mycolicibacterium</taxon>
    </lineage>
</organism>
<dbReference type="eggNOG" id="ENOG5031R5P">
    <property type="taxonomic scope" value="Bacteria"/>
</dbReference>
<evidence type="ECO:0000256" key="1">
    <source>
        <dbReference type="SAM" id="SignalP"/>
    </source>
</evidence>
<protein>
    <recommendedName>
        <fullName evidence="4">Secreted protein</fullName>
    </recommendedName>
</protein>
<keyword evidence="1" id="KW-0732">Signal</keyword>
<dbReference type="EMBL" id="JALN02000001">
    <property type="protein sequence ID" value="KDF00303.1"/>
    <property type="molecule type" value="Genomic_DNA"/>
</dbReference>
<reference evidence="2" key="1">
    <citation type="submission" date="2014-05" db="EMBL/GenBank/DDBJ databases">
        <title>Genome sequence of Mycobacterium aromaticivorans strain JS19b1T (= DSM 45407T).</title>
        <authorList>
            <person name="Kwak Y."/>
            <person name="Park G.-S."/>
            <person name="Li Q.X."/>
            <person name="Lee S.-E."/>
            <person name="Shin J.-H."/>
        </authorList>
    </citation>
    <scope>NUCLEOTIDE SEQUENCE [LARGE SCALE GENOMIC DNA]</scope>
    <source>
        <strain evidence="2">JS19b1</strain>
    </source>
</reference>
<evidence type="ECO:0008006" key="4">
    <source>
        <dbReference type="Google" id="ProtNLM"/>
    </source>
</evidence>
<dbReference type="STRING" id="1440774.Y900_015480"/>
<feature type="signal peptide" evidence="1">
    <location>
        <begin position="1"/>
        <end position="29"/>
    </location>
</feature>
<evidence type="ECO:0000313" key="2">
    <source>
        <dbReference type="EMBL" id="KDF00303.1"/>
    </source>
</evidence>
<feature type="chain" id="PRO_5001623366" description="Secreted protein" evidence="1">
    <location>
        <begin position="30"/>
        <end position="142"/>
    </location>
</feature>
<keyword evidence="3" id="KW-1185">Reference proteome</keyword>
<evidence type="ECO:0000313" key="3">
    <source>
        <dbReference type="Proteomes" id="UP000022835"/>
    </source>
</evidence>
<comment type="caution">
    <text evidence="2">The sequence shown here is derived from an EMBL/GenBank/DDBJ whole genome shotgun (WGS) entry which is preliminary data.</text>
</comment>
<dbReference type="AlphaFoldDB" id="A0A064CNF1"/>